<dbReference type="GO" id="GO:0003677">
    <property type="term" value="F:DNA binding"/>
    <property type="evidence" value="ECO:0007669"/>
    <property type="project" value="InterPro"/>
</dbReference>
<feature type="domain" description="Tyr recombinase" evidence="2">
    <location>
        <begin position="1"/>
        <end position="55"/>
    </location>
</feature>
<dbReference type="Proteomes" id="UP000241118">
    <property type="component" value="Unassembled WGS sequence"/>
</dbReference>
<evidence type="ECO:0000256" key="1">
    <source>
        <dbReference type="ARBA" id="ARBA00023172"/>
    </source>
</evidence>
<comment type="caution">
    <text evidence="3">The sequence shown here is derived from an EMBL/GenBank/DDBJ whole genome shotgun (WGS) entry which is preliminary data.</text>
</comment>
<gene>
    <name evidence="3" type="ORF">B0I31_103302</name>
</gene>
<dbReference type="Gene3D" id="1.10.443.10">
    <property type="entry name" value="Intergrase catalytic core"/>
    <property type="match status" value="1"/>
</dbReference>
<accession>A0A2P8IDK0</accession>
<dbReference type="InterPro" id="IPR013762">
    <property type="entry name" value="Integrase-like_cat_sf"/>
</dbReference>
<keyword evidence="4" id="KW-1185">Reference proteome</keyword>
<evidence type="ECO:0000313" key="4">
    <source>
        <dbReference type="Proteomes" id="UP000241118"/>
    </source>
</evidence>
<reference evidence="3 4" key="1">
    <citation type="submission" date="2018-03" db="EMBL/GenBank/DDBJ databases">
        <title>Genomic Encyclopedia of Type Strains, Phase III (KMG-III): the genomes of soil and plant-associated and newly described type strains.</title>
        <authorList>
            <person name="Whitman W."/>
        </authorList>
    </citation>
    <scope>NUCLEOTIDE SEQUENCE [LARGE SCALE GENOMIC DNA]</scope>
    <source>
        <strain evidence="3 4">CGMCC 4.7097</strain>
    </source>
</reference>
<dbReference type="PROSITE" id="PS51898">
    <property type="entry name" value="TYR_RECOMBINASE"/>
    <property type="match status" value="1"/>
</dbReference>
<dbReference type="GO" id="GO:0006310">
    <property type="term" value="P:DNA recombination"/>
    <property type="evidence" value="ECO:0007669"/>
    <property type="project" value="UniProtKB-KW"/>
</dbReference>
<dbReference type="Pfam" id="PF00589">
    <property type="entry name" value="Phage_integrase"/>
    <property type="match status" value="1"/>
</dbReference>
<dbReference type="AlphaFoldDB" id="A0A2P8IDK0"/>
<protein>
    <submittedName>
        <fullName evidence="3">Phage integrase family protein</fullName>
    </submittedName>
</protein>
<dbReference type="RefSeq" id="WP_342751465.1">
    <property type="nucleotide sequence ID" value="NZ_PYAX01000003.1"/>
</dbReference>
<sequence>MTFRTFRRSVATILDEAGLTARQIADQLGHSKVSTTQDVYMARKVTSRKAADALEAVKGFRP</sequence>
<dbReference type="EMBL" id="PYAX01000003">
    <property type="protein sequence ID" value="PSL56551.1"/>
    <property type="molecule type" value="Genomic_DNA"/>
</dbReference>
<organism evidence="3 4">
    <name type="scientific">Saccharothrix carnea</name>
    <dbReference type="NCBI Taxonomy" id="1280637"/>
    <lineage>
        <taxon>Bacteria</taxon>
        <taxon>Bacillati</taxon>
        <taxon>Actinomycetota</taxon>
        <taxon>Actinomycetes</taxon>
        <taxon>Pseudonocardiales</taxon>
        <taxon>Pseudonocardiaceae</taxon>
        <taxon>Saccharothrix</taxon>
    </lineage>
</organism>
<evidence type="ECO:0000313" key="3">
    <source>
        <dbReference type="EMBL" id="PSL56551.1"/>
    </source>
</evidence>
<dbReference type="InterPro" id="IPR011010">
    <property type="entry name" value="DNA_brk_join_enz"/>
</dbReference>
<evidence type="ECO:0000259" key="2">
    <source>
        <dbReference type="PROSITE" id="PS51898"/>
    </source>
</evidence>
<dbReference type="SUPFAM" id="SSF56349">
    <property type="entry name" value="DNA breaking-rejoining enzymes"/>
    <property type="match status" value="1"/>
</dbReference>
<proteinExistence type="predicted"/>
<dbReference type="InterPro" id="IPR002104">
    <property type="entry name" value="Integrase_catalytic"/>
</dbReference>
<dbReference type="GO" id="GO:0015074">
    <property type="term" value="P:DNA integration"/>
    <property type="evidence" value="ECO:0007669"/>
    <property type="project" value="InterPro"/>
</dbReference>
<keyword evidence="1" id="KW-0233">DNA recombination</keyword>
<name>A0A2P8IDK0_SACCR</name>